<dbReference type="AlphaFoldDB" id="A0A0A8ZMD5"/>
<organism evidence="1">
    <name type="scientific">Arundo donax</name>
    <name type="common">Giant reed</name>
    <name type="synonym">Donax arundinaceus</name>
    <dbReference type="NCBI Taxonomy" id="35708"/>
    <lineage>
        <taxon>Eukaryota</taxon>
        <taxon>Viridiplantae</taxon>
        <taxon>Streptophyta</taxon>
        <taxon>Embryophyta</taxon>
        <taxon>Tracheophyta</taxon>
        <taxon>Spermatophyta</taxon>
        <taxon>Magnoliopsida</taxon>
        <taxon>Liliopsida</taxon>
        <taxon>Poales</taxon>
        <taxon>Poaceae</taxon>
        <taxon>PACMAD clade</taxon>
        <taxon>Arundinoideae</taxon>
        <taxon>Arundineae</taxon>
        <taxon>Arundo</taxon>
    </lineage>
</organism>
<dbReference type="EMBL" id="GBRH01257934">
    <property type="protein sequence ID" value="JAD39961.1"/>
    <property type="molecule type" value="Transcribed_RNA"/>
</dbReference>
<proteinExistence type="predicted"/>
<evidence type="ECO:0000313" key="1">
    <source>
        <dbReference type="EMBL" id="JAD39961.1"/>
    </source>
</evidence>
<accession>A0A0A8ZMD5</accession>
<reference evidence="1" key="1">
    <citation type="submission" date="2014-09" db="EMBL/GenBank/DDBJ databases">
        <authorList>
            <person name="Magalhaes I.L.F."/>
            <person name="Oliveira U."/>
            <person name="Santos F.R."/>
            <person name="Vidigal T.H.D.A."/>
            <person name="Brescovit A.D."/>
            <person name="Santos A.J."/>
        </authorList>
    </citation>
    <scope>NUCLEOTIDE SEQUENCE</scope>
    <source>
        <tissue evidence="1">Shoot tissue taken approximately 20 cm above the soil surface</tissue>
    </source>
</reference>
<name>A0A0A8ZMD5_ARUDO</name>
<reference evidence="1" key="2">
    <citation type="journal article" date="2015" name="Data Brief">
        <title>Shoot transcriptome of the giant reed, Arundo donax.</title>
        <authorList>
            <person name="Barrero R.A."/>
            <person name="Guerrero F.D."/>
            <person name="Moolhuijzen P."/>
            <person name="Goolsby J.A."/>
            <person name="Tidwell J."/>
            <person name="Bellgard S.E."/>
            <person name="Bellgard M.I."/>
        </authorList>
    </citation>
    <scope>NUCLEOTIDE SEQUENCE</scope>
    <source>
        <tissue evidence="1">Shoot tissue taken approximately 20 cm above the soil surface</tissue>
    </source>
</reference>
<protein>
    <submittedName>
        <fullName evidence="1">Uncharacterized protein</fullName>
    </submittedName>
</protein>
<sequence length="23" mass="2714">MCLRCNTSVQNCNNYHMLNDRSP</sequence>